<feature type="transmembrane region" description="Helical" evidence="1">
    <location>
        <begin position="6"/>
        <end position="33"/>
    </location>
</feature>
<sequence length="102" mass="10854">MIAGFGAGIGVALALTLLLLPLMIYGISAIALLFDRATIWTPPRYVLTLSSILTGVYGVYAVRSGAPGGFGWGLLAGVAAVATVRWLHRRRREVRGAPTFLR</sequence>
<organism evidence="2 3">
    <name type="scientific">Cryptosporangium phraense</name>
    <dbReference type="NCBI Taxonomy" id="2593070"/>
    <lineage>
        <taxon>Bacteria</taxon>
        <taxon>Bacillati</taxon>
        <taxon>Actinomycetota</taxon>
        <taxon>Actinomycetes</taxon>
        <taxon>Cryptosporangiales</taxon>
        <taxon>Cryptosporangiaceae</taxon>
        <taxon>Cryptosporangium</taxon>
    </lineage>
</organism>
<name>A0A545AZ36_9ACTN</name>
<feature type="transmembrane region" description="Helical" evidence="1">
    <location>
        <begin position="69"/>
        <end position="87"/>
    </location>
</feature>
<keyword evidence="1" id="KW-0812">Transmembrane</keyword>
<protein>
    <submittedName>
        <fullName evidence="2">Uncharacterized protein</fullName>
    </submittedName>
</protein>
<dbReference type="InParanoid" id="A0A545AZ36"/>
<dbReference type="RefSeq" id="WP_142703252.1">
    <property type="nucleotide sequence ID" value="NZ_VIRS01000003.1"/>
</dbReference>
<evidence type="ECO:0000313" key="3">
    <source>
        <dbReference type="Proteomes" id="UP000317982"/>
    </source>
</evidence>
<dbReference type="Proteomes" id="UP000317982">
    <property type="component" value="Unassembled WGS sequence"/>
</dbReference>
<evidence type="ECO:0000256" key="1">
    <source>
        <dbReference type="SAM" id="Phobius"/>
    </source>
</evidence>
<dbReference type="AlphaFoldDB" id="A0A545AZ36"/>
<feature type="transmembrane region" description="Helical" evidence="1">
    <location>
        <begin position="45"/>
        <end position="63"/>
    </location>
</feature>
<proteinExistence type="predicted"/>
<evidence type="ECO:0000313" key="2">
    <source>
        <dbReference type="EMBL" id="TQS45845.1"/>
    </source>
</evidence>
<gene>
    <name evidence="2" type="ORF">FL583_04810</name>
</gene>
<reference evidence="2 3" key="1">
    <citation type="submission" date="2019-07" db="EMBL/GenBank/DDBJ databases">
        <title>Cryptosporangium phraense sp. nov., isolated from plant litter.</title>
        <authorList>
            <person name="Suriyachadkun C."/>
        </authorList>
    </citation>
    <scope>NUCLEOTIDE SEQUENCE [LARGE SCALE GENOMIC DNA]</scope>
    <source>
        <strain evidence="2 3">A-T 5661</strain>
    </source>
</reference>
<accession>A0A545AZ36</accession>
<keyword evidence="1" id="KW-0472">Membrane</keyword>
<keyword evidence="3" id="KW-1185">Reference proteome</keyword>
<keyword evidence="1" id="KW-1133">Transmembrane helix</keyword>
<dbReference type="EMBL" id="VIRS01000003">
    <property type="protein sequence ID" value="TQS45845.1"/>
    <property type="molecule type" value="Genomic_DNA"/>
</dbReference>
<comment type="caution">
    <text evidence="2">The sequence shown here is derived from an EMBL/GenBank/DDBJ whole genome shotgun (WGS) entry which is preliminary data.</text>
</comment>